<dbReference type="SUPFAM" id="SSF52210">
    <property type="entry name" value="Succinyl-CoA synthetase domains"/>
    <property type="match status" value="1"/>
</dbReference>
<dbReference type="PANTHER" id="PTHR11815">
    <property type="entry name" value="SUCCINYL-COA SYNTHETASE BETA CHAIN"/>
    <property type="match status" value="1"/>
</dbReference>
<feature type="binding site" evidence="6">
    <location>
        <position position="108"/>
    </location>
    <ligand>
        <name>ATP</name>
        <dbReference type="ChEBI" id="CHEBI:30616"/>
    </ligand>
</feature>
<dbReference type="InterPro" id="IPR005809">
    <property type="entry name" value="Succ_CoA_ligase-like_bsu"/>
</dbReference>
<comment type="cofactor">
    <cofactor evidence="6">
        <name>Mg(2+)</name>
        <dbReference type="ChEBI" id="CHEBI:18420"/>
    </cofactor>
    <text evidence="6">Binds 1 Mg(2+) ion per subunit.</text>
</comment>
<accession>A0ABV8MLF1</accession>
<dbReference type="RefSeq" id="WP_378161211.1">
    <property type="nucleotide sequence ID" value="NZ_JBHSBU010000001.1"/>
</dbReference>
<evidence type="ECO:0000256" key="2">
    <source>
        <dbReference type="ARBA" id="ARBA00022598"/>
    </source>
</evidence>
<dbReference type="InterPro" id="IPR016102">
    <property type="entry name" value="Succinyl-CoA_synth-like"/>
</dbReference>
<dbReference type="InterPro" id="IPR013815">
    <property type="entry name" value="ATP_grasp_subdomain_1"/>
</dbReference>
<keyword evidence="2 6" id="KW-0436">Ligase</keyword>
<keyword evidence="4 6" id="KW-0547">Nucleotide-binding</keyword>
<comment type="caution">
    <text evidence="6">Lacks conserved residue(s) required for the propagation of feature annotation.</text>
</comment>
<name>A0ABV8MLF1_9NEIS</name>
<feature type="binding site" evidence="6">
    <location>
        <position position="200"/>
    </location>
    <ligand>
        <name>Mg(2+)</name>
        <dbReference type="ChEBI" id="CHEBI:18420"/>
    </ligand>
</feature>
<keyword evidence="1 6" id="KW-0816">Tricarboxylic acid cycle</keyword>
<dbReference type="NCBIfam" id="NF001913">
    <property type="entry name" value="PRK00696.1"/>
    <property type="match status" value="1"/>
</dbReference>
<dbReference type="NCBIfam" id="TIGR01016">
    <property type="entry name" value="sucCoAbeta"/>
    <property type="match status" value="1"/>
</dbReference>
<dbReference type="SUPFAM" id="SSF56059">
    <property type="entry name" value="Glutathione synthetase ATP-binding domain-like"/>
    <property type="match status" value="1"/>
</dbReference>
<dbReference type="InterPro" id="IPR017866">
    <property type="entry name" value="Succ-CoA_synthase_bsu_CS"/>
</dbReference>
<dbReference type="InterPro" id="IPR005811">
    <property type="entry name" value="SUCC_ACL_C"/>
</dbReference>
<comment type="catalytic activity">
    <reaction evidence="6">
        <text>GTP + succinate + CoA = succinyl-CoA + GDP + phosphate</text>
        <dbReference type="Rhea" id="RHEA:22120"/>
        <dbReference type="ChEBI" id="CHEBI:30031"/>
        <dbReference type="ChEBI" id="CHEBI:37565"/>
        <dbReference type="ChEBI" id="CHEBI:43474"/>
        <dbReference type="ChEBI" id="CHEBI:57287"/>
        <dbReference type="ChEBI" id="CHEBI:57292"/>
        <dbReference type="ChEBI" id="CHEBI:58189"/>
    </reaction>
</comment>
<evidence type="ECO:0000256" key="5">
    <source>
        <dbReference type="ARBA" id="ARBA00022842"/>
    </source>
</evidence>
<comment type="similarity">
    <text evidence="6">Belongs to the succinate/malate CoA ligase beta subunit family.</text>
</comment>
<dbReference type="PANTHER" id="PTHR11815:SF10">
    <property type="entry name" value="SUCCINATE--COA LIGASE [GDP-FORMING] SUBUNIT BETA, MITOCHONDRIAL"/>
    <property type="match status" value="1"/>
</dbReference>
<dbReference type="PROSITE" id="PS01217">
    <property type="entry name" value="SUCCINYL_COA_LIG_3"/>
    <property type="match status" value="1"/>
</dbReference>
<evidence type="ECO:0000256" key="3">
    <source>
        <dbReference type="ARBA" id="ARBA00022723"/>
    </source>
</evidence>
<organism evidence="9 10">
    <name type="scientific">Chitinimonas lacunae</name>
    <dbReference type="NCBI Taxonomy" id="1963018"/>
    <lineage>
        <taxon>Bacteria</taxon>
        <taxon>Pseudomonadati</taxon>
        <taxon>Pseudomonadota</taxon>
        <taxon>Betaproteobacteria</taxon>
        <taxon>Neisseriales</taxon>
        <taxon>Chitinibacteraceae</taxon>
        <taxon>Chitinimonas</taxon>
    </lineage>
</organism>
<comment type="function">
    <text evidence="6">Succinyl-CoA synthetase functions in the citric acid cycle (TCA), coupling the hydrolysis of succinyl-CoA to the synthesis of either ATP or GTP and thus represents the only step of substrate-level phosphorylation in the TCA. The beta subunit provides nucleotide specificity of the enzyme and binds the substrate succinate, while the binding sites for coenzyme A and phosphate are found in the alpha subunit.</text>
</comment>
<comment type="caution">
    <text evidence="9">The sequence shown here is derived from an EMBL/GenBank/DDBJ whole genome shotgun (WGS) entry which is preliminary data.</text>
</comment>
<dbReference type="Gene3D" id="3.30.1490.20">
    <property type="entry name" value="ATP-grasp fold, A domain"/>
    <property type="match status" value="1"/>
</dbReference>
<feature type="binding site" evidence="6">
    <location>
        <begin position="53"/>
        <end position="55"/>
    </location>
    <ligand>
        <name>ATP</name>
        <dbReference type="ChEBI" id="CHEBI:30616"/>
    </ligand>
</feature>
<evidence type="ECO:0000256" key="4">
    <source>
        <dbReference type="ARBA" id="ARBA00022741"/>
    </source>
</evidence>
<dbReference type="Gene3D" id="3.30.470.20">
    <property type="entry name" value="ATP-grasp fold, B domain"/>
    <property type="match status" value="1"/>
</dbReference>
<evidence type="ECO:0000313" key="9">
    <source>
        <dbReference type="EMBL" id="MFC4158487.1"/>
    </source>
</evidence>
<dbReference type="Pfam" id="PF00549">
    <property type="entry name" value="Ligase_CoA"/>
    <property type="match status" value="1"/>
</dbReference>
<dbReference type="PROSITE" id="PS50975">
    <property type="entry name" value="ATP_GRASP"/>
    <property type="match status" value="1"/>
</dbReference>
<feature type="binding site" evidence="6">
    <location>
        <begin position="322"/>
        <end position="324"/>
    </location>
    <ligand>
        <name>substrate</name>
        <note>ligand shared with subunit alpha</note>
    </ligand>
</feature>
<evidence type="ECO:0000256" key="1">
    <source>
        <dbReference type="ARBA" id="ARBA00022532"/>
    </source>
</evidence>
<sequence>MNLHEYQAKELLAKYGLPVQKGILATTPEETANAFRAMGGKFAVVKAQVHAGGRGKAGGVKVVKNAEEASEVAKSLLGKRLVTYQTDAKGQPVNSLLVCEDMYPVQRELYLGAVVDRSTQRIVFMSSTEGGVEIEEVAHNTPEKIIKTVVDPLVGLQPFQAREVAFALGLVDGQIKQFTELMLGAYKAFVENDFALFEINPLAIRGDGSLACVDAKIGIDSNAAFRLPSIVALRDKSQENERELKASEFDLNYVALEGNIGCMVNGAGLAMATMDIIKLKGGQPANFLDVGGGATKERVIEAFKLILADESVKGVLINIFGGIVRCDMIAEAIIAAVKEVNVTVPVVVRLEGNNAELGAKILDESGLKLTSAQGLNDAAEKIVAAVQAA</sequence>
<evidence type="ECO:0000313" key="10">
    <source>
        <dbReference type="Proteomes" id="UP001595791"/>
    </source>
</evidence>
<gene>
    <name evidence="6 9" type="primary">sucC</name>
    <name evidence="9" type="ORF">ACFOW7_03835</name>
</gene>
<comment type="subunit">
    <text evidence="6">Heterotetramer of two alpha and two beta subunits.</text>
</comment>
<reference evidence="10" key="1">
    <citation type="journal article" date="2019" name="Int. J. Syst. Evol. Microbiol.">
        <title>The Global Catalogue of Microorganisms (GCM) 10K type strain sequencing project: providing services to taxonomists for standard genome sequencing and annotation.</title>
        <authorList>
            <consortium name="The Broad Institute Genomics Platform"/>
            <consortium name="The Broad Institute Genome Sequencing Center for Infectious Disease"/>
            <person name="Wu L."/>
            <person name="Ma J."/>
        </authorList>
    </citation>
    <scope>NUCLEOTIDE SEQUENCE [LARGE SCALE GENOMIC DNA]</scope>
    <source>
        <strain evidence="10">LMG 29894</strain>
    </source>
</reference>
<dbReference type="HAMAP" id="MF_00558">
    <property type="entry name" value="Succ_CoA_beta"/>
    <property type="match status" value="1"/>
</dbReference>
<keyword evidence="10" id="KW-1185">Reference proteome</keyword>
<dbReference type="EMBL" id="JBHSBU010000001">
    <property type="protein sequence ID" value="MFC4158487.1"/>
    <property type="molecule type" value="Genomic_DNA"/>
</dbReference>
<keyword evidence="5 6" id="KW-0460">Magnesium</keyword>
<keyword evidence="3 6" id="KW-0479">Metal-binding</keyword>
<dbReference type="Gene3D" id="3.40.50.261">
    <property type="entry name" value="Succinyl-CoA synthetase domains"/>
    <property type="match status" value="1"/>
</dbReference>
<feature type="binding site" evidence="6">
    <location>
        <position position="102"/>
    </location>
    <ligand>
        <name>ATP</name>
        <dbReference type="ChEBI" id="CHEBI:30616"/>
    </ligand>
</feature>
<feature type="binding site" evidence="6">
    <location>
        <position position="265"/>
    </location>
    <ligand>
        <name>substrate</name>
        <note>ligand shared with subunit alpha</note>
    </ligand>
</feature>
<dbReference type="Proteomes" id="UP001595791">
    <property type="component" value="Unassembled WGS sequence"/>
</dbReference>
<evidence type="ECO:0000256" key="6">
    <source>
        <dbReference type="HAMAP-Rule" id="MF_00558"/>
    </source>
</evidence>
<dbReference type="EC" id="6.2.1.5" evidence="6"/>
<feature type="binding site" evidence="6">
    <location>
        <position position="214"/>
    </location>
    <ligand>
        <name>Mg(2+)</name>
        <dbReference type="ChEBI" id="CHEBI:18420"/>
    </ligand>
</feature>
<dbReference type="Pfam" id="PF08442">
    <property type="entry name" value="ATP-grasp_2"/>
    <property type="match status" value="1"/>
</dbReference>
<keyword evidence="6 7" id="KW-0067">ATP-binding</keyword>
<dbReference type="GO" id="GO:0004775">
    <property type="term" value="F:succinate-CoA ligase (ADP-forming) activity"/>
    <property type="evidence" value="ECO:0007669"/>
    <property type="project" value="UniProtKB-EC"/>
</dbReference>
<dbReference type="InterPro" id="IPR011761">
    <property type="entry name" value="ATP-grasp"/>
</dbReference>
<evidence type="ECO:0000256" key="7">
    <source>
        <dbReference type="PROSITE-ProRule" id="PRU00409"/>
    </source>
</evidence>
<proteinExistence type="inferred from homology"/>
<evidence type="ECO:0000259" key="8">
    <source>
        <dbReference type="PROSITE" id="PS50975"/>
    </source>
</evidence>
<comment type="catalytic activity">
    <reaction evidence="6">
        <text>succinate + ATP + CoA = succinyl-CoA + ADP + phosphate</text>
        <dbReference type="Rhea" id="RHEA:17661"/>
        <dbReference type="ChEBI" id="CHEBI:30031"/>
        <dbReference type="ChEBI" id="CHEBI:30616"/>
        <dbReference type="ChEBI" id="CHEBI:43474"/>
        <dbReference type="ChEBI" id="CHEBI:57287"/>
        <dbReference type="ChEBI" id="CHEBI:57292"/>
        <dbReference type="ChEBI" id="CHEBI:456216"/>
        <dbReference type="EC" id="6.2.1.5"/>
    </reaction>
</comment>
<feature type="domain" description="ATP-grasp" evidence="8">
    <location>
        <begin position="9"/>
        <end position="230"/>
    </location>
</feature>
<protein>
    <recommendedName>
        <fullName evidence="6">Succinate--CoA ligase [ADP-forming] subunit beta</fullName>
        <ecNumber evidence="6">6.2.1.5</ecNumber>
    </recommendedName>
    <alternativeName>
        <fullName evidence="6">Succinyl-CoA synthetase subunit beta</fullName>
        <shortName evidence="6">SCS-beta</shortName>
    </alternativeName>
</protein>
<feature type="binding site" evidence="6">
    <location>
        <position position="46"/>
    </location>
    <ligand>
        <name>ATP</name>
        <dbReference type="ChEBI" id="CHEBI:30616"/>
    </ligand>
</feature>
<dbReference type="PIRSF" id="PIRSF001554">
    <property type="entry name" value="SucCS_beta"/>
    <property type="match status" value="1"/>
</dbReference>
<comment type="pathway">
    <text evidence="6">Carbohydrate metabolism; tricarboxylic acid cycle; succinate from succinyl-CoA (ligase route): step 1/1.</text>
</comment>
<dbReference type="InterPro" id="IPR013650">
    <property type="entry name" value="ATP-grasp_succ-CoA_synth-type"/>
</dbReference>